<evidence type="ECO:0000313" key="1">
    <source>
        <dbReference type="EMBL" id="GAA5814930.1"/>
    </source>
</evidence>
<protein>
    <submittedName>
        <fullName evidence="1">Uncharacterized protein</fullName>
    </submittedName>
</protein>
<organism evidence="1 2">
    <name type="scientific">Mucor flavus</name>
    <dbReference type="NCBI Taxonomy" id="439312"/>
    <lineage>
        <taxon>Eukaryota</taxon>
        <taxon>Fungi</taxon>
        <taxon>Fungi incertae sedis</taxon>
        <taxon>Mucoromycota</taxon>
        <taxon>Mucoromycotina</taxon>
        <taxon>Mucoromycetes</taxon>
        <taxon>Mucorales</taxon>
        <taxon>Mucorineae</taxon>
        <taxon>Mucoraceae</taxon>
        <taxon>Mucor</taxon>
    </lineage>
</organism>
<dbReference type="EMBL" id="BAABUK010000023">
    <property type="protein sequence ID" value="GAA5814930.1"/>
    <property type="molecule type" value="Genomic_DNA"/>
</dbReference>
<gene>
    <name evidence="1" type="ORF">MFLAVUS_008433</name>
</gene>
<proteinExistence type="predicted"/>
<sequence length="183" mass="21041">MSMVTHNPYIPGNDSIYKAIPGHATPRGIHKRTAQSIQAEKIASEDIDPITSESSIWKAEDFSKNIYPRIRDKMMKKDGLDGSKRTWELLINAHDTKSDSALWFRRKFDLDDLFYRNDALYQAFDIKIQLTTPNTQVACDHAYQTGAIIFSLPESKIDKSPIKRFQNILDWKPIILLAIITSW</sequence>
<name>A0ABP9Z730_9FUNG</name>
<dbReference type="Proteomes" id="UP001473302">
    <property type="component" value="Unassembled WGS sequence"/>
</dbReference>
<comment type="caution">
    <text evidence="1">The sequence shown here is derived from an EMBL/GenBank/DDBJ whole genome shotgun (WGS) entry which is preliminary data.</text>
</comment>
<evidence type="ECO:0000313" key="2">
    <source>
        <dbReference type="Proteomes" id="UP001473302"/>
    </source>
</evidence>
<accession>A0ABP9Z730</accession>
<keyword evidence="2" id="KW-1185">Reference proteome</keyword>
<reference evidence="1 2" key="1">
    <citation type="submission" date="2024-04" db="EMBL/GenBank/DDBJ databases">
        <title>genome sequences of Mucor flavus KT1a and Helicostylum pulchrum KT1b strains isolated from the surface of a dry-aged beef.</title>
        <authorList>
            <person name="Toyotome T."/>
            <person name="Hosono M."/>
            <person name="Torimaru M."/>
            <person name="Fukuda K."/>
            <person name="Mikami N."/>
        </authorList>
    </citation>
    <scope>NUCLEOTIDE SEQUENCE [LARGE SCALE GENOMIC DNA]</scope>
    <source>
        <strain evidence="1 2">KT1a</strain>
    </source>
</reference>